<gene>
    <name evidence="2" type="ORF">CP373A1_02530</name>
</gene>
<organism evidence="2 3">
    <name type="scientific">Clostridium paraputrificum</name>
    <dbReference type="NCBI Taxonomy" id="29363"/>
    <lineage>
        <taxon>Bacteria</taxon>
        <taxon>Bacillati</taxon>
        <taxon>Bacillota</taxon>
        <taxon>Clostridia</taxon>
        <taxon>Eubacteriales</taxon>
        <taxon>Clostridiaceae</taxon>
        <taxon>Clostridium</taxon>
    </lineage>
</organism>
<dbReference type="SUPFAM" id="SSF55729">
    <property type="entry name" value="Acyl-CoA N-acyltransferases (Nat)"/>
    <property type="match status" value="1"/>
</dbReference>
<dbReference type="CDD" id="cd04301">
    <property type="entry name" value="NAT_SF"/>
    <property type="match status" value="1"/>
</dbReference>
<dbReference type="AlphaFoldDB" id="A0A174D3B3"/>
<name>A0A174D3B3_9CLOT</name>
<dbReference type="PROSITE" id="PS51186">
    <property type="entry name" value="GNAT"/>
    <property type="match status" value="1"/>
</dbReference>
<evidence type="ECO:0000313" key="3">
    <source>
        <dbReference type="Proteomes" id="UP000092714"/>
    </source>
</evidence>
<sequence length="167" mass="19373">MEFRRTNISDVNSVMKIISQSQSYFKSKGIDQWQNNYPNENTIMEDINNGYSYVLEKDNKIIATLALSFNGEVTYNKIYEGEWLSNEKYAVIHRIAVDNDLKGNGISSYLIKCVKKIALDLNVHSIKVDTHEDNISMQRLLEKNDFKYCGIIYLEDGNKRIAFEKLI</sequence>
<dbReference type="Pfam" id="PF00583">
    <property type="entry name" value="Acetyltransf_1"/>
    <property type="match status" value="1"/>
</dbReference>
<dbReference type="EMBL" id="MAPZ01000010">
    <property type="protein sequence ID" value="OBY11819.1"/>
    <property type="molecule type" value="Genomic_DNA"/>
</dbReference>
<dbReference type="eggNOG" id="COG0456">
    <property type="taxonomic scope" value="Bacteria"/>
</dbReference>
<proteinExistence type="predicted"/>
<evidence type="ECO:0000313" key="2">
    <source>
        <dbReference type="EMBL" id="OBY11819.1"/>
    </source>
</evidence>
<dbReference type="InterPro" id="IPR016181">
    <property type="entry name" value="Acyl_CoA_acyltransferase"/>
</dbReference>
<dbReference type="OrthoDB" id="9796381at2"/>
<protein>
    <submittedName>
        <fullName evidence="2">GNAT family acetyltransferase</fullName>
    </submittedName>
</protein>
<reference evidence="2 3" key="1">
    <citation type="submission" date="2016-06" db="EMBL/GenBank/DDBJ databases">
        <authorList>
            <person name="Kjaerup R.B."/>
            <person name="Dalgaard T.S."/>
            <person name="Juul-Madsen H.R."/>
        </authorList>
    </citation>
    <scope>NUCLEOTIDE SEQUENCE [LARGE SCALE GENOMIC DNA]</scope>
    <source>
        <strain evidence="2 3">373-A1</strain>
    </source>
</reference>
<feature type="domain" description="N-acetyltransferase" evidence="1">
    <location>
        <begin position="1"/>
        <end position="167"/>
    </location>
</feature>
<accession>A0A174D3B3</accession>
<keyword evidence="3" id="KW-1185">Reference proteome</keyword>
<keyword evidence="2" id="KW-0808">Transferase</keyword>
<comment type="caution">
    <text evidence="2">The sequence shown here is derived from an EMBL/GenBank/DDBJ whole genome shotgun (WGS) entry which is preliminary data.</text>
</comment>
<dbReference type="Proteomes" id="UP000092714">
    <property type="component" value="Unassembled WGS sequence"/>
</dbReference>
<dbReference type="InterPro" id="IPR000182">
    <property type="entry name" value="GNAT_dom"/>
</dbReference>
<dbReference type="GO" id="GO:0016747">
    <property type="term" value="F:acyltransferase activity, transferring groups other than amino-acyl groups"/>
    <property type="evidence" value="ECO:0007669"/>
    <property type="project" value="InterPro"/>
</dbReference>
<dbReference type="Gene3D" id="3.40.630.30">
    <property type="match status" value="1"/>
</dbReference>
<dbReference type="RefSeq" id="WP_055183848.1">
    <property type="nucleotide sequence ID" value="NZ_CABHIH010000001.1"/>
</dbReference>
<evidence type="ECO:0000259" key="1">
    <source>
        <dbReference type="PROSITE" id="PS51186"/>
    </source>
</evidence>